<dbReference type="PANTHER" id="PTHR47092:SF1">
    <property type="entry name" value="CHROMATIN REMODELING REGULATOR CECR2"/>
    <property type="match status" value="1"/>
</dbReference>
<keyword evidence="2" id="KW-0539">Nucleus</keyword>
<evidence type="ECO:0000256" key="4">
    <source>
        <dbReference type="SAM" id="MobiDB-lite"/>
    </source>
</evidence>
<accession>A0AAV9IJP7</accession>
<comment type="caution">
    <text evidence="6">The sequence shown here is derived from an EMBL/GenBank/DDBJ whole genome shotgun (WGS) entry which is preliminary data.</text>
</comment>
<dbReference type="EMBL" id="JANCYU010000054">
    <property type="protein sequence ID" value="KAK4527647.1"/>
    <property type="molecule type" value="Genomic_DNA"/>
</dbReference>
<proteinExistence type="predicted"/>
<feature type="coiled-coil region" evidence="3">
    <location>
        <begin position="377"/>
        <end position="412"/>
    </location>
</feature>
<dbReference type="InterPro" id="IPR022702">
    <property type="entry name" value="Cytosine_MeTrfase1_RFD"/>
</dbReference>
<evidence type="ECO:0000313" key="6">
    <source>
        <dbReference type="EMBL" id="KAK4527647.1"/>
    </source>
</evidence>
<sequence length="719" mass="86465">MRPRDGNDRVSEDSETNQTTASSLSTIQHSWLLPAAYKLLVLASQPLELPAITPMELESSILFPQSSILIAEIHAKFLGLEEPKREQLIYEADHTWIPALVKLVHEYHRELFEPLFIDKPSLYWLPSRRGRMTSYLFYDWQTWVQLDALFRLETLYLLMEVVLFELDTPLAERMRNLAAEKLRVEPLGFDAERNCYWYFDDYCRIYVEEPLSFDEVIGNGLVSNHKYSHSSVDDDESHRMQTRRSKRQREDIEEQSPRLPQEYTVQHSLRRNRSFSSTFSQDEQQWCIKKWKHYIPCFSQDTLVHSQWKVRVQGVDELREMLLHWKDKRNASDRQLKKRLSAELLPRWEAEEDRLVKEREKREKKDWIPTAKRRSSRVMEKRYVQQEEEKIREKEREETEKIQKRRQRLQAERLAVVQVIEREREKEFREFRQSNDGNTQPPNGLQWREIGIRQLRDKKRIPYVRLSDDEQEPQEMESFQYVIFFNELSVLNEYNRWLEDNSTIWRLIDSFALYSRATGQMAAIEDLDKKEWLVLEGILIPPAKESDEQSVTMPAAFRCDHIQDWCIEYGMEPKLWLKSSRGIWYQLKDPYKEYRNVYQTTRRKFELCSRIYILCMTLSPLVCSYSKIVEYLSFSYGEMKPYTEEEIWMEAPFILSQFLSMNQGRIVHSGFFRHLQKKFRQSVEHRRHPTPCWNNLSPSTTPWDASWNSDSQHFHKNDR</sequence>
<feature type="domain" description="RFTS" evidence="5">
    <location>
        <begin position="504"/>
        <end position="612"/>
    </location>
</feature>
<reference evidence="6 7" key="1">
    <citation type="submission" date="2022-07" db="EMBL/GenBank/DDBJ databases">
        <title>Genome-wide signatures of adaptation to extreme environments.</title>
        <authorList>
            <person name="Cho C.H."/>
            <person name="Yoon H.S."/>
        </authorList>
    </citation>
    <scope>NUCLEOTIDE SEQUENCE [LARGE SCALE GENOMIC DNA]</scope>
    <source>
        <strain evidence="6 7">108.79 E11</strain>
    </source>
</reference>
<gene>
    <name evidence="6" type="ORF">GAYE_SCF42G5571</name>
</gene>
<dbReference type="Pfam" id="PF12047">
    <property type="entry name" value="DNMT1-RFD"/>
    <property type="match status" value="1"/>
</dbReference>
<dbReference type="InterPro" id="IPR029614">
    <property type="entry name" value="CECR2"/>
</dbReference>
<evidence type="ECO:0000256" key="1">
    <source>
        <dbReference type="ARBA" id="ARBA00004123"/>
    </source>
</evidence>
<evidence type="ECO:0000313" key="7">
    <source>
        <dbReference type="Proteomes" id="UP001300502"/>
    </source>
</evidence>
<dbReference type="AlphaFoldDB" id="A0AAV9IJP7"/>
<protein>
    <recommendedName>
        <fullName evidence="5">RFTS domain-containing protein</fullName>
    </recommendedName>
</protein>
<dbReference type="PANTHER" id="PTHR47092">
    <property type="entry name" value="CAT EYE SYNDROME CRITICAL REGION PROTEIN 2"/>
    <property type="match status" value="1"/>
</dbReference>
<dbReference type="GO" id="GO:0006338">
    <property type="term" value="P:chromatin remodeling"/>
    <property type="evidence" value="ECO:0007669"/>
    <property type="project" value="InterPro"/>
</dbReference>
<keyword evidence="7" id="KW-1185">Reference proteome</keyword>
<feature type="region of interest" description="Disordered" evidence="4">
    <location>
        <begin position="1"/>
        <end position="22"/>
    </location>
</feature>
<dbReference type="GO" id="GO:0007338">
    <property type="term" value="P:single fertilization"/>
    <property type="evidence" value="ECO:0007669"/>
    <property type="project" value="TreeGrafter"/>
</dbReference>
<evidence type="ECO:0000256" key="3">
    <source>
        <dbReference type="SAM" id="Coils"/>
    </source>
</evidence>
<name>A0AAV9IJP7_9RHOD</name>
<feature type="region of interest" description="Disordered" evidence="4">
    <location>
        <begin position="228"/>
        <end position="259"/>
    </location>
</feature>
<comment type="subcellular location">
    <subcellularLocation>
        <location evidence="1">Nucleus</location>
    </subcellularLocation>
</comment>
<organism evidence="6 7">
    <name type="scientific">Galdieria yellowstonensis</name>
    <dbReference type="NCBI Taxonomy" id="3028027"/>
    <lineage>
        <taxon>Eukaryota</taxon>
        <taxon>Rhodophyta</taxon>
        <taxon>Bangiophyceae</taxon>
        <taxon>Galdieriales</taxon>
        <taxon>Galdieriaceae</taxon>
        <taxon>Galdieria</taxon>
    </lineage>
</organism>
<dbReference type="Proteomes" id="UP001300502">
    <property type="component" value="Unassembled WGS sequence"/>
</dbReference>
<dbReference type="GO" id="GO:0090537">
    <property type="term" value="C:CERF complex"/>
    <property type="evidence" value="ECO:0007669"/>
    <property type="project" value="InterPro"/>
</dbReference>
<evidence type="ECO:0000256" key="2">
    <source>
        <dbReference type="ARBA" id="ARBA00023242"/>
    </source>
</evidence>
<keyword evidence="3" id="KW-0175">Coiled coil</keyword>
<evidence type="ECO:0000259" key="5">
    <source>
        <dbReference type="Pfam" id="PF12047"/>
    </source>
</evidence>
<feature type="compositionally biased region" description="Basic and acidic residues" evidence="4">
    <location>
        <begin position="1"/>
        <end position="12"/>
    </location>
</feature>